<evidence type="ECO:0000313" key="3">
    <source>
        <dbReference type="Proteomes" id="UP000054549"/>
    </source>
</evidence>
<dbReference type="HOGENOM" id="CLU_029856_1_0_1"/>
<gene>
    <name evidence="2" type="ORF">M378DRAFT_8713</name>
</gene>
<protein>
    <submittedName>
        <fullName evidence="2">Uncharacterized protein</fullName>
    </submittedName>
</protein>
<keyword evidence="3" id="KW-1185">Reference proteome</keyword>
<proteinExistence type="predicted"/>
<feature type="compositionally biased region" description="Basic and acidic residues" evidence="1">
    <location>
        <begin position="600"/>
        <end position="611"/>
    </location>
</feature>
<organism evidence="2 3">
    <name type="scientific">Amanita muscaria (strain Koide BX008)</name>
    <dbReference type="NCBI Taxonomy" id="946122"/>
    <lineage>
        <taxon>Eukaryota</taxon>
        <taxon>Fungi</taxon>
        <taxon>Dikarya</taxon>
        <taxon>Basidiomycota</taxon>
        <taxon>Agaricomycotina</taxon>
        <taxon>Agaricomycetes</taxon>
        <taxon>Agaricomycetidae</taxon>
        <taxon>Agaricales</taxon>
        <taxon>Pluteineae</taxon>
        <taxon>Amanitaceae</taxon>
        <taxon>Amanita</taxon>
    </lineage>
</organism>
<name>A0A0C2XGI7_AMAMK</name>
<feature type="region of interest" description="Disordered" evidence="1">
    <location>
        <begin position="89"/>
        <end position="134"/>
    </location>
</feature>
<feature type="region of interest" description="Disordered" evidence="1">
    <location>
        <begin position="579"/>
        <end position="625"/>
    </location>
</feature>
<sequence>MPSTAAAVADAINNGYDVLLNTPEPTTPVSEPVIPPLPHTEEVTEPFAAAHAAFLEAVARLTAAVPTGNLQDAVHDLNKAYRTRSLVGYESSRESSAAATAQPSLETNEEEREEETDRAQSSEPNGRVEPSIVSVLDGGDISSRMPFLNDEEFKNAILERNNLDADGQPTNPCLISVYDGYQKVYVMERIRVLFPTPPKVIYVCSTMMMKDPPQHWDLKTNFREYNLQPPNEFETRALVDPILNNYGIQEDPKIFDRVYLLLVLMSNYLFAHTLVRVAKQRYYDMSFHFAQILINYTHMNPSYIYDRAQLMFSFDVAFRFIQTGGDKYIEEVVRIITAGIENSARLVTAPAKEYGILHLCPVNLPRERLEVIMDNIRLYTQRVHEDGTIHVDAVYNSLSFLNQLLARIDRVKIAYFPEYVEVIQRLIILGVEIEGIDRPETILANRSIGDNVHLEAKGEEFTLSPGNVTRGHGEQRPRTINTQECLLCGHQHYANECYSRVVVVKQNFQTTSPDNSFKAHRVDNFMTPGERDHAVFYSEPMYIRQDGVAQTGNMLRKDNRHMKTRTTYASITKEGRFTPYIPEEKKNKPKKARKLAQQQEEGRPHFFHELPPRPASPNTPIEGPSRVPLEQTLPIRLRNAANAYRSNVRNQQPERTREDLEGHTLGHRTSYETIDRTAPRGHGAIAQNASTRGVSIVRGTWHARGRRTRFA</sequence>
<evidence type="ECO:0000256" key="1">
    <source>
        <dbReference type="SAM" id="MobiDB-lite"/>
    </source>
</evidence>
<evidence type="ECO:0000313" key="2">
    <source>
        <dbReference type="EMBL" id="KIL68013.1"/>
    </source>
</evidence>
<dbReference type="EMBL" id="KN818229">
    <property type="protein sequence ID" value="KIL68013.1"/>
    <property type="molecule type" value="Genomic_DNA"/>
</dbReference>
<accession>A0A0C2XGI7</accession>
<reference evidence="2 3" key="1">
    <citation type="submission" date="2014-04" db="EMBL/GenBank/DDBJ databases">
        <title>Evolutionary Origins and Diversification of the Mycorrhizal Mutualists.</title>
        <authorList>
            <consortium name="DOE Joint Genome Institute"/>
            <consortium name="Mycorrhizal Genomics Consortium"/>
            <person name="Kohler A."/>
            <person name="Kuo A."/>
            <person name="Nagy L.G."/>
            <person name="Floudas D."/>
            <person name="Copeland A."/>
            <person name="Barry K.W."/>
            <person name="Cichocki N."/>
            <person name="Veneault-Fourrey C."/>
            <person name="LaButti K."/>
            <person name="Lindquist E.A."/>
            <person name="Lipzen A."/>
            <person name="Lundell T."/>
            <person name="Morin E."/>
            <person name="Murat C."/>
            <person name="Riley R."/>
            <person name="Ohm R."/>
            <person name="Sun H."/>
            <person name="Tunlid A."/>
            <person name="Henrissat B."/>
            <person name="Grigoriev I.V."/>
            <person name="Hibbett D.S."/>
            <person name="Martin F."/>
        </authorList>
    </citation>
    <scope>NUCLEOTIDE SEQUENCE [LARGE SCALE GENOMIC DNA]</scope>
    <source>
        <strain evidence="2 3">Koide BX008</strain>
    </source>
</reference>
<dbReference type="Proteomes" id="UP000054549">
    <property type="component" value="Unassembled WGS sequence"/>
</dbReference>
<dbReference type="AlphaFoldDB" id="A0A0C2XGI7"/>
<dbReference type="STRING" id="946122.A0A0C2XGI7"/>
<dbReference type="InParanoid" id="A0A0C2XGI7"/>